<organism evidence="1 2">
    <name type="scientific">Hyalomma asiaticum</name>
    <name type="common">Tick</name>
    <dbReference type="NCBI Taxonomy" id="266040"/>
    <lineage>
        <taxon>Eukaryota</taxon>
        <taxon>Metazoa</taxon>
        <taxon>Ecdysozoa</taxon>
        <taxon>Arthropoda</taxon>
        <taxon>Chelicerata</taxon>
        <taxon>Arachnida</taxon>
        <taxon>Acari</taxon>
        <taxon>Parasitiformes</taxon>
        <taxon>Ixodida</taxon>
        <taxon>Ixodoidea</taxon>
        <taxon>Ixodidae</taxon>
        <taxon>Hyalomminae</taxon>
        <taxon>Hyalomma</taxon>
    </lineage>
</organism>
<comment type="caution">
    <text evidence="1">The sequence shown here is derived from an EMBL/GenBank/DDBJ whole genome shotgun (WGS) entry which is preliminary data.</text>
</comment>
<dbReference type="Proteomes" id="UP000821845">
    <property type="component" value="Chromosome 3"/>
</dbReference>
<evidence type="ECO:0000313" key="1">
    <source>
        <dbReference type="EMBL" id="KAH6936651.1"/>
    </source>
</evidence>
<evidence type="ECO:0000313" key="2">
    <source>
        <dbReference type="Proteomes" id="UP000821845"/>
    </source>
</evidence>
<accession>A0ACB7SRT3</accession>
<protein>
    <submittedName>
        <fullName evidence="1">Uncharacterized protein</fullName>
    </submittedName>
</protein>
<name>A0ACB7SRT3_HYAAI</name>
<gene>
    <name evidence="1" type="ORF">HPB50_020375</name>
</gene>
<dbReference type="EMBL" id="CM023483">
    <property type="protein sequence ID" value="KAH6936651.1"/>
    <property type="molecule type" value="Genomic_DNA"/>
</dbReference>
<reference evidence="1" key="1">
    <citation type="submission" date="2020-05" db="EMBL/GenBank/DDBJ databases">
        <title>Large-scale comparative analyses of tick genomes elucidate their genetic diversity and vector capacities.</title>
        <authorList>
            <person name="Jia N."/>
            <person name="Wang J."/>
            <person name="Shi W."/>
            <person name="Du L."/>
            <person name="Sun Y."/>
            <person name="Zhan W."/>
            <person name="Jiang J."/>
            <person name="Wang Q."/>
            <person name="Zhang B."/>
            <person name="Ji P."/>
            <person name="Sakyi L.B."/>
            <person name="Cui X."/>
            <person name="Yuan T."/>
            <person name="Jiang B."/>
            <person name="Yang W."/>
            <person name="Lam T.T.-Y."/>
            <person name="Chang Q."/>
            <person name="Ding S."/>
            <person name="Wang X."/>
            <person name="Zhu J."/>
            <person name="Ruan X."/>
            <person name="Zhao L."/>
            <person name="Wei J."/>
            <person name="Que T."/>
            <person name="Du C."/>
            <person name="Cheng J."/>
            <person name="Dai P."/>
            <person name="Han X."/>
            <person name="Huang E."/>
            <person name="Gao Y."/>
            <person name="Liu J."/>
            <person name="Shao H."/>
            <person name="Ye R."/>
            <person name="Li L."/>
            <person name="Wei W."/>
            <person name="Wang X."/>
            <person name="Wang C."/>
            <person name="Yang T."/>
            <person name="Huo Q."/>
            <person name="Li W."/>
            <person name="Guo W."/>
            <person name="Chen H."/>
            <person name="Zhou L."/>
            <person name="Ni X."/>
            <person name="Tian J."/>
            <person name="Zhou Y."/>
            <person name="Sheng Y."/>
            <person name="Liu T."/>
            <person name="Pan Y."/>
            <person name="Xia L."/>
            <person name="Li J."/>
            <person name="Zhao F."/>
            <person name="Cao W."/>
        </authorList>
    </citation>
    <scope>NUCLEOTIDE SEQUENCE</scope>
    <source>
        <strain evidence="1">Hyas-2018</strain>
    </source>
</reference>
<proteinExistence type="predicted"/>
<sequence>MRDDLARLKASTEPPFADAARAYKKKKKKKKSKLIFPSFHVEILRVIHAPEKRQQLRWSPVAPYGMSGRTCERERDYTRRIAAKRAEILRVRRDRLEAKSDASGLDGAAGCCVERSRVAASHPCACAATHAKKSDLAPLNTRRATEAASHVDWK</sequence>
<keyword evidence="2" id="KW-1185">Reference proteome</keyword>